<feature type="chain" id="PRO_5022146309" evidence="1">
    <location>
        <begin position="26"/>
        <end position="373"/>
    </location>
</feature>
<dbReference type="InterPro" id="IPR023614">
    <property type="entry name" value="Porin_dom_sf"/>
</dbReference>
<name>A0A552X1J3_9GAMM</name>
<dbReference type="SUPFAM" id="SSF56935">
    <property type="entry name" value="Porins"/>
    <property type="match status" value="1"/>
</dbReference>
<proteinExistence type="predicted"/>
<dbReference type="Proteomes" id="UP000320359">
    <property type="component" value="Unassembled WGS sequence"/>
</dbReference>
<feature type="signal peptide" evidence="1">
    <location>
        <begin position="1"/>
        <end position="25"/>
    </location>
</feature>
<dbReference type="Pfam" id="PF07396">
    <property type="entry name" value="Porin_O_P"/>
    <property type="match status" value="1"/>
</dbReference>
<dbReference type="InterPro" id="IPR010870">
    <property type="entry name" value="Porin_O/P"/>
</dbReference>
<evidence type="ECO:0000313" key="2">
    <source>
        <dbReference type="EMBL" id="TRW48897.1"/>
    </source>
</evidence>
<keyword evidence="1" id="KW-0732">Signal</keyword>
<organism evidence="2 3">
    <name type="scientific">Aliidiomarina halalkaliphila</name>
    <dbReference type="NCBI Taxonomy" id="2593535"/>
    <lineage>
        <taxon>Bacteria</taxon>
        <taxon>Pseudomonadati</taxon>
        <taxon>Pseudomonadota</taxon>
        <taxon>Gammaproteobacteria</taxon>
        <taxon>Alteromonadales</taxon>
        <taxon>Idiomarinaceae</taxon>
        <taxon>Aliidiomarina</taxon>
    </lineage>
</organism>
<gene>
    <name evidence="2" type="ORF">FM042_07900</name>
</gene>
<dbReference type="AlphaFoldDB" id="A0A552X1J3"/>
<dbReference type="Gene3D" id="2.40.160.10">
    <property type="entry name" value="Porin"/>
    <property type="match status" value="1"/>
</dbReference>
<protein>
    <submittedName>
        <fullName evidence="2">Porin</fullName>
    </submittedName>
</protein>
<sequence length="373" mass="40202">MTTTLKISAVAALIALACASGVAEAKSVEVRGRMHLDTATYDSDVTELGNATALRRTRLGMSGKLDDTWSFQIEYDFAENGTSANDVYLRRPLGEGTLTIGQVKVPMGLNELTSSNAITFMERASNSNITADSRRIGIHYAQSIDNLLFQSMLYTRGIGGERPSGANSGSDAPMGIAGRLVFTPSVGENQLLHLGVSVAAEDRGDFNALRYRDRPEVRPADIRLIDTGTIADVDSTLKFGLEAAYQSGPFSIEAEYLANNVNRDGNPDVTFDGFHIQTSYVLTGEKRGYRGGNFRGISPNGKGAWEVAARYSQTNLSDGLIVGGEQSNITLGLNYYASSNVRFMANVIFADIKDGINGDEKPTAFALRAQFAF</sequence>
<evidence type="ECO:0000256" key="1">
    <source>
        <dbReference type="SAM" id="SignalP"/>
    </source>
</evidence>
<evidence type="ECO:0000313" key="3">
    <source>
        <dbReference type="Proteomes" id="UP000320359"/>
    </source>
</evidence>
<dbReference type="EMBL" id="VJWL01000002">
    <property type="protein sequence ID" value="TRW48897.1"/>
    <property type="molecule type" value="Genomic_DNA"/>
</dbReference>
<accession>A0A552X1J3</accession>
<comment type="caution">
    <text evidence="2">The sequence shown here is derived from an EMBL/GenBank/DDBJ whole genome shotgun (WGS) entry which is preliminary data.</text>
</comment>
<dbReference type="RefSeq" id="WP_143235882.1">
    <property type="nucleotide sequence ID" value="NZ_VJWL01000002.1"/>
</dbReference>
<dbReference type="OrthoDB" id="9807854at2"/>
<dbReference type="PROSITE" id="PS51257">
    <property type="entry name" value="PROKAR_LIPOPROTEIN"/>
    <property type="match status" value="1"/>
</dbReference>
<keyword evidence="3" id="KW-1185">Reference proteome</keyword>
<reference evidence="2 3" key="1">
    <citation type="submission" date="2019-07" db="EMBL/GenBank/DDBJ databases">
        <authorList>
            <person name="Yang M."/>
            <person name="Zhao D."/>
            <person name="Xiang H."/>
        </authorList>
    </citation>
    <scope>NUCLEOTIDE SEQUENCE [LARGE SCALE GENOMIC DNA]</scope>
    <source>
        <strain evidence="2 3">IM1326</strain>
    </source>
</reference>